<name>A0AAN8TVY0_SOLBU</name>
<dbReference type="EMBL" id="JBANQN010000003">
    <property type="protein sequence ID" value="KAK6793684.1"/>
    <property type="molecule type" value="Genomic_DNA"/>
</dbReference>
<evidence type="ECO:0000256" key="1">
    <source>
        <dbReference type="SAM" id="MobiDB-lite"/>
    </source>
</evidence>
<feature type="compositionally biased region" description="Low complexity" evidence="1">
    <location>
        <begin position="1"/>
        <end position="21"/>
    </location>
</feature>
<sequence length="73" mass="8488">MKKNQSIFKSNKEASSSSKSNVVKKKPQKRKKTAPPISRTTLPKWVIYSYICSVLEQPNRYSPRWFPSRVSTQ</sequence>
<comment type="caution">
    <text evidence="2">The sequence shown here is derived from an EMBL/GenBank/DDBJ whole genome shotgun (WGS) entry which is preliminary data.</text>
</comment>
<reference evidence="2 3" key="1">
    <citation type="submission" date="2024-02" db="EMBL/GenBank/DDBJ databases">
        <title>de novo genome assembly of Solanum bulbocastanum strain 11H21.</title>
        <authorList>
            <person name="Hosaka A.J."/>
        </authorList>
    </citation>
    <scope>NUCLEOTIDE SEQUENCE [LARGE SCALE GENOMIC DNA]</scope>
    <source>
        <tissue evidence="2">Young leaves</tissue>
    </source>
</reference>
<dbReference type="AlphaFoldDB" id="A0AAN8TVY0"/>
<protein>
    <submittedName>
        <fullName evidence="2">Uncharacterized protein</fullName>
    </submittedName>
</protein>
<feature type="region of interest" description="Disordered" evidence="1">
    <location>
        <begin position="1"/>
        <end position="36"/>
    </location>
</feature>
<evidence type="ECO:0000313" key="2">
    <source>
        <dbReference type="EMBL" id="KAK6793684.1"/>
    </source>
</evidence>
<keyword evidence="3" id="KW-1185">Reference proteome</keyword>
<gene>
    <name evidence="2" type="ORF">RDI58_007137</name>
</gene>
<organism evidence="2 3">
    <name type="scientific">Solanum bulbocastanum</name>
    <name type="common">Wild potato</name>
    <dbReference type="NCBI Taxonomy" id="147425"/>
    <lineage>
        <taxon>Eukaryota</taxon>
        <taxon>Viridiplantae</taxon>
        <taxon>Streptophyta</taxon>
        <taxon>Embryophyta</taxon>
        <taxon>Tracheophyta</taxon>
        <taxon>Spermatophyta</taxon>
        <taxon>Magnoliopsida</taxon>
        <taxon>eudicotyledons</taxon>
        <taxon>Gunneridae</taxon>
        <taxon>Pentapetalae</taxon>
        <taxon>asterids</taxon>
        <taxon>lamiids</taxon>
        <taxon>Solanales</taxon>
        <taxon>Solanaceae</taxon>
        <taxon>Solanoideae</taxon>
        <taxon>Solaneae</taxon>
        <taxon>Solanum</taxon>
    </lineage>
</organism>
<proteinExistence type="predicted"/>
<feature type="compositionally biased region" description="Basic residues" evidence="1">
    <location>
        <begin position="22"/>
        <end position="33"/>
    </location>
</feature>
<evidence type="ECO:0000313" key="3">
    <source>
        <dbReference type="Proteomes" id="UP001371456"/>
    </source>
</evidence>
<accession>A0AAN8TVY0</accession>
<dbReference type="Proteomes" id="UP001371456">
    <property type="component" value="Unassembled WGS sequence"/>
</dbReference>